<dbReference type="InterPro" id="IPR002035">
    <property type="entry name" value="VWF_A"/>
</dbReference>
<feature type="domain" description="VWFA" evidence="1">
    <location>
        <begin position="112"/>
        <end position="329"/>
    </location>
</feature>
<sequence>MGGSAQALSHLQLPIHPTSKQKPISCCATSPHQLNAGGLAVRPFTTHPLPSHLVLTSLSLGLLPYLQQNSHPQPTPMFSKLVKRLRRDNTPELPTVDLCKEDALWQLPRHYDTQFLIDDSGSMAGTRWNEAREALMGLAEYTLKHDQDGIEIFFLNDVNKGGSVRVSRPVHITQTFASRVFQNKEEVRQLFYAVKPSGSTPTGLRMEQLLMAYIARIEAARTKSGGQDPLNSGIKPLNLIVITDGEPTDDPEGVIIAAARRLDAGNFSLTQVGIQFIQVGDDKHASKALKELDNHLHKDNNVRDIVDTRPFTGKELTTEVLVAMLLGAINRRVDQIKKPGKELALRQTETQPTPGCCHHTSNSHTSPIIMNFLKRITSRKSSLPANGDLPTYRTENALEVLREYDIVFLVDDSGSMAGSRWNEASTALAGVAGIASQYDPDGIDIYFLNSQAGGPHMQIQTPGEVTKLFQDVQPWGPTPTGRRLDMLLTDYINKIDYARSTGGVYPKPVNFIVITDGVPTDDPREVIIRAARRLDANNVLLSQVGIQFIQVGDDSGASRALKEMDDKLGPRHGIRYGGYHTVQAQAPN</sequence>
<dbReference type="PROSITE" id="PS50234">
    <property type="entry name" value="VWFA"/>
    <property type="match status" value="2"/>
</dbReference>
<comment type="caution">
    <text evidence="2">The sequence shown here is derived from an EMBL/GenBank/DDBJ whole genome shotgun (WGS) entry which is preliminary data.</text>
</comment>
<dbReference type="PANTHER" id="PTHR34706:SF1">
    <property type="entry name" value="VWFA DOMAIN-CONTAINING PROTEIN"/>
    <property type="match status" value="1"/>
</dbReference>
<dbReference type="OrthoDB" id="2142040at2759"/>
<organism evidence="2 3">
    <name type="scientific">Thanatephorus cucumeris (strain AG1-IA)</name>
    <name type="common">Rice sheath blight fungus</name>
    <name type="synonym">Rhizoctonia solani</name>
    <dbReference type="NCBI Taxonomy" id="983506"/>
    <lineage>
        <taxon>Eukaryota</taxon>
        <taxon>Fungi</taxon>
        <taxon>Dikarya</taxon>
        <taxon>Basidiomycota</taxon>
        <taxon>Agaricomycotina</taxon>
        <taxon>Agaricomycetes</taxon>
        <taxon>Cantharellales</taxon>
        <taxon>Ceratobasidiaceae</taxon>
        <taxon>Rhizoctonia</taxon>
        <taxon>Rhizoctonia solani AG-1</taxon>
    </lineage>
</organism>
<dbReference type="Pfam" id="PF00092">
    <property type="entry name" value="VWA"/>
    <property type="match status" value="2"/>
</dbReference>
<dbReference type="EMBL" id="AFRT01002187">
    <property type="protein sequence ID" value="ELU38366.1"/>
    <property type="molecule type" value="Genomic_DNA"/>
</dbReference>
<dbReference type="Proteomes" id="UP000011668">
    <property type="component" value="Unassembled WGS sequence"/>
</dbReference>
<keyword evidence="3" id="KW-1185">Reference proteome</keyword>
<dbReference type="OMA" id="NMYLPLV"/>
<evidence type="ECO:0000259" key="1">
    <source>
        <dbReference type="PROSITE" id="PS50234"/>
    </source>
</evidence>
<dbReference type="AlphaFoldDB" id="L8WJK9"/>
<proteinExistence type="predicted"/>
<name>L8WJK9_THACA</name>
<dbReference type="InterPro" id="IPR036465">
    <property type="entry name" value="vWFA_dom_sf"/>
</dbReference>
<dbReference type="PANTHER" id="PTHR34706">
    <property type="entry name" value="SLR1338 PROTEIN"/>
    <property type="match status" value="1"/>
</dbReference>
<dbReference type="SMART" id="SM00327">
    <property type="entry name" value="VWA"/>
    <property type="match status" value="2"/>
</dbReference>
<accession>L8WJK9</accession>
<evidence type="ECO:0000313" key="2">
    <source>
        <dbReference type="EMBL" id="ELU38366.1"/>
    </source>
</evidence>
<reference evidence="2 3" key="1">
    <citation type="journal article" date="2013" name="Nat. Commun.">
        <title>The evolution and pathogenic mechanisms of the rice sheath blight pathogen.</title>
        <authorList>
            <person name="Zheng A."/>
            <person name="Lin R."/>
            <person name="Xu L."/>
            <person name="Qin P."/>
            <person name="Tang C."/>
            <person name="Ai P."/>
            <person name="Zhang D."/>
            <person name="Liu Y."/>
            <person name="Sun Z."/>
            <person name="Feng H."/>
            <person name="Wang Y."/>
            <person name="Chen Y."/>
            <person name="Liang X."/>
            <person name="Fu R."/>
            <person name="Li Q."/>
            <person name="Zhang J."/>
            <person name="Yu X."/>
            <person name="Xie Z."/>
            <person name="Ding L."/>
            <person name="Guan P."/>
            <person name="Tang J."/>
            <person name="Liang Y."/>
            <person name="Wang S."/>
            <person name="Deng Q."/>
            <person name="Li S."/>
            <person name="Zhu J."/>
            <person name="Wang L."/>
            <person name="Liu H."/>
            <person name="Li P."/>
        </authorList>
    </citation>
    <scope>NUCLEOTIDE SEQUENCE [LARGE SCALE GENOMIC DNA]</scope>
    <source>
        <strain evidence="3">AG-1 IA</strain>
    </source>
</reference>
<dbReference type="HOGENOM" id="CLU_463947_0_0_1"/>
<dbReference type="SUPFAM" id="SSF53300">
    <property type="entry name" value="vWA-like"/>
    <property type="match status" value="2"/>
</dbReference>
<feature type="domain" description="VWFA" evidence="1">
    <location>
        <begin position="405"/>
        <end position="564"/>
    </location>
</feature>
<evidence type="ECO:0000313" key="3">
    <source>
        <dbReference type="Proteomes" id="UP000011668"/>
    </source>
</evidence>
<gene>
    <name evidence="2" type="ORF">AG1IA_07582</name>
</gene>
<dbReference type="Gene3D" id="3.40.50.410">
    <property type="entry name" value="von Willebrand factor, type A domain"/>
    <property type="match status" value="2"/>
</dbReference>
<protein>
    <submittedName>
        <fullName evidence="2">VWA domain-containing protein</fullName>
    </submittedName>
</protein>